<evidence type="ECO:0000313" key="2">
    <source>
        <dbReference type="Proteomes" id="UP000623301"/>
    </source>
</evidence>
<evidence type="ECO:0000313" key="1">
    <source>
        <dbReference type="EMBL" id="MBJ2173779.1"/>
    </source>
</evidence>
<reference evidence="1 2" key="1">
    <citation type="submission" date="2020-12" db="EMBL/GenBank/DDBJ databases">
        <title>Aureibaculum luteum sp. nov. and Aureibaculum flavum sp. nov., novel members of the family Flavobacteriaceae isolated from Antarctic intertidal sediments.</title>
        <authorList>
            <person name="He X."/>
            <person name="Zhang X."/>
        </authorList>
    </citation>
    <scope>NUCLEOTIDE SEQUENCE [LARGE SCALE GENOMIC DNA]</scope>
    <source>
        <strain evidence="1 2">A20</strain>
    </source>
</reference>
<keyword evidence="2" id="KW-1185">Reference proteome</keyword>
<protein>
    <submittedName>
        <fullName evidence="1">SIMPL domain-containing protein</fullName>
    </submittedName>
</protein>
<dbReference type="EMBL" id="JAEHFJ010000003">
    <property type="protein sequence ID" value="MBJ2173779.1"/>
    <property type="molecule type" value="Genomic_DNA"/>
</dbReference>
<dbReference type="RefSeq" id="WP_198840563.1">
    <property type="nucleotide sequence ID" value="NZ_JAEHFJ010000003.1"/>
</dbReference>
<dbReference type="Proteomes" id="UP000623301">
    <property type="component" value="Unassembled WGS sequence"/>
</dbReference>
<sequence length="224" mass="25970">MKTLLTILLLTTTICFSQTGFIEIEVRDTIKIKPESFDYQISVDESTLRDYNNTGPYDPRISNEKLKLKLKELESFLKEKTTNFTPLQHSTYEVNNTSYFAKNGFMVTFTSAKDLQKFMHELKILDYVNGNLGEFHYTNEEKSEERLFKKLLDKAEKKAMTIAKLSNLKLGKLIEFSEVADVDNLTFNMLDMYTVMKGNKKWNSSNNELYGQRSKAIIVKFSAK</sequence>
<gene>
    <name evidence="1" type="ORF">JBL43_05985</name>
</gene>
<organism evidence="1 2">
    <name type="scientific">Aureibaculum flavum</name>
    <dbReference type="NCBI Taxonomy" id="2795986"/>
    <lineage>
        <taxon>Bacteria</taxon>
        <taxon>Pseudomonadati</taxon>
        <taxon>Bacteroidota</taxon>
        <taxon>Flavobacteriia</taxon>
        <taxon>Flavobacteriales</taxon>
        <taxon>Flavobacteriaceae</taxon>
        <taxon>Aureibaculum</taxon>
    </lineage>
</organism>
<dbReference type="Gene3D" id="3.30.110.170">
    <property type="entry name" value="Protein of unknown function (DUF541), domain 1"/>
    <property type="match status" value="1"/>
</dbReference>
<dbReference type="Gene3D" id="3.30.70.2970">
    <property type="entry name" value="Protein of unknown function (DUF541), domain 2"/>
    <property type="match status" value="1"/>
</dbReference>
<accession>A0ABS0WPC5</accession>
<comment type="caution">
    <text evidence="1">The sequence shown here is derived from an EMBL/GenBank/DDBJ whole genome shotgun (WGS) entry which is preliminary data.</text>
</comment>
<name>A0ABS0WPC5_9FLAO</name>
<proteinExistence type="predicted"/>